<dbReference type="EMBL" id="PUHR01000010">
    <property type="protein sequence ID" value="KAG0671640.1"/>
    <property type="molecule type" value="Genomic_DNA"/>
</dbReference>
<keyword evidence="4" id="KW-0539">Nucleus</keyword>
<keyword evidence="3" id="KW-0804">Transcription</keyword>
<dbReference type="CDD" id="cd01389">
    <property type="entry name" value="HMG-box_ROX1-like"/>
    <property type="match status" value="1"/>
</dbReference>
<feature type="compositionally biased region" description="Low complexity" evidence="5">
    <location>
        <begin position="197"/>
        <end position="226"/>
    </location>
</feature>
<keyword evidence="8" id="KW-1185">Reference proteome</keyword>
<evidence type="ECO:0000256" key="4">
    <source>
        <dbReference type="PROSITE-ProRule" id="PRU00267"/>
    </source>
</evidence>
<name>A0A9P6WE39_MAUEX</name>
<dbReference type="PANTHER" id="PTHR10270">
    <property type="entry name" value="SOX TRANSCRIPTION FACTOR"/>
    <property type="match status" value="1"/>
</dbReference>
<proteinExistence type="predicted"/>
<comment type="caution">
    <text evidence="7">The sequence shown here is derived from an EMBL/GenBank/DDBJ whole genome shotgun (WGS) entry which is preliminary data.</text>
</comment>
<dbReference type="Pfam" id="PF00505">
    <property type="entry name" value="HMG_box"/>
    <property type="match status" value="1"/>
</dbReference>
<evidence type="ECO:0000313" key="8">
    <source>
        <dbReference type="Proteomes" id="UP000750334"/>
    </source>
</evidence>
<dbReference type="GO" id="GO:0001228">
    <property type="term" value="F:DNA-binding transcription activator activity, RNA polymerase II-specific"/>
    <property type="evidence" value="ECO:0007669"/>
    <property type="project" value="TreeGrafter"/>
</dbReference>
<dbReference type="Proteomes" id="UP000750334">
    <property type="component" value="Unassembled WGS sequence"/>
</dbReference>
<dbReference type="InterPro" id="IPR036910">
    <property type="entry name" value="HMG_box_dom_sf"/>
</dbReference>
<evidence type="ECO:0000256" key="1">
    <source>
        <dbReference type="ARBA" id="ARBA00023015"/>
    </source>
</evidence>
<dbReference type="AlphaFoldDB" id="A0A9P6WE39"/>
<accession>A0A9P6WE39</accession>
<dbReference type="SMART" id="SM00398">
    <property type="entry name" value="HMG"/>
    <property type="match status" value="1"/>
</dbReference>
<gene>
    <name evidence="7" type="ORF">C6P45_000131</name>
</gene>
<dbReference type="PANTHER" id="PTHR10270:SF161">
    <property type="entry name" value="SEX-DETERMINING REGION Y PROTEIN"/>
    <property type="match status" value="1"/>
</dbReference>
<feature type="compositionally biased region" description="Basic residues" evidence="5">
    <location>
        <begin position="342"/>
        <end position="352"/>
    </location>
</feature>
<dbReference type="GO" id="GO:0000122">
    <property type="term" value="P:negative regulation of transcription by RNA polymerase II"/>
    <property type="evidence" value="ECO:0007669"/>
    <property type="project" value="UniProtKB-ARBA"/>
</dbReference>
<dbReference type="PROSITE" id="PS50118">
    <property type="entry name" value="HMG_BOX_2"/>
    <property type="match status" value="1"/>
</dbReference>
<feature type="domain" description="HMG box" evidence="6">
    <location>
        <begin position="244"/>
        <end position="320"/>
    </location>
</feature>
<evidence type="ECO:0000259" key="6">
    <source>
        <dbReference type="PROSITE" id="PS50118"/>
    </source>
</evidence>
<dbReference type="OrthoDB" id="6247875at2759"/>
<dbReference type="GO" id="GO:0030154">
    <property type="term" value="P:cell differentiation"/>
    <property type="evidence" value="ECO:0007669"/>
    <property type="project" value="TreeGrafter"/>
</dbReference>
<protein>
    <recommendedName>
        <fullName evidence="6">HMG box domain-containing protein</fullName>
    </recommendedName>
</protein>
<dbReference type="SUPFAM" id="SSF47095">
    <property type="entry name" value="HMG-box"/>
    <property type="match status" value="1"/>
</dbReference>
<dbReference type="Gene3D" id="1.10.30.10">
    <property type="entry name" value="High mobility group box domain"/>
    <property type="match status" value="1"/>
</dbReference>
<evidence type="ECO:0000256" key="5">
    <source>
        <dbReference type="SAM" id="MobiDB-lite"/>
    </source>
</evidence>
<evidence type="ECO:0000313" key="7">
    <source>
        <dbReference type="EMBL" id="KAG0671640.1"/>
    </source>
</evidence>
<feature type="region of interest" description="Disordered" evidence="5">
    <location>
        <begin position="195"/>
        <end position="242"/>
    </location>
</feature>
<keyword evidence="2 4" id="KW-0238">DNA-binding</keyword>
<evidence type="ECO:0000256" key="3">
    <source>
        <dbReference type="ARBA" id="ARBA00023163"/>
    </source>
</evidence>
<keyword evidence="1" id="KW-0805">Transcription regulation</keyword>
<dbReference type="FunFam" id="1.10.30.10:FF:000041">
    <property type="entry name" value="HMG box family protein"/>
    <property type="match status" value="1"/>
</dbReference>
<sequence>MTQTNVNLPSIQMLLSNIEQKTDPPQVIQPGFSYNPVYSTGPNPSANSTGSIASTTPVTVSSPLYNNVQYNVSYETPMPQYQPYVQINGYLSPVAGPQVHPNIESIRSAHILKSLAGQTQDVPRYQQPIMHTGSGPVSGVTTNAIPIFSQLPTPMLHKVSSAPYYEHHPNNGMIGNMIHEGIPIEYGTEMTKIMPASPSSISSHSSSRTLSSNVSHSSNRGSTSSGKNLKKCTCKKNSSSAEHIPRPRNAFILFRQHLHYSIFPKDRYMLVTQGSFKTNSEVSREIGNRWRSLPAEEKKYWQDLAQKEKEMHRQKYPDYKYAPRKLMDSQDSNSDSDESGSHHTRHRRRQRNLVHIVN</sequence>
<dbReference type="GO" id="GO:0000978">
    <property type="term" value="F:RNA polymerase II cis-regulatory region sequence-specific DNA binding"/>
    <property type="evidence" value="ECO:0007669"/>
    <property type="project" value="TreeGrafter"/>
</dbReference>
<reference evidence="7 8" key="1">
    <citation type="submission" date="2020-11" db="EMBL/GenBank/DDBJ databases">
        <title>Kefir isolates.</title>
        <authorList>
            <person name="Marcisauskas S."/>
            <person name="Kim Y."/>
            <person name="Blasche S."/>
        </authorList>
    </citation>
    <scope>NUCLEOTIDE SEQUENCE [LARGE SCALE GENOMIC DNA]</scope>
    <source>
        <strain evidence="7 8">OG2</strain>
    </source>
</reference>
<dbReference type="InterPro" id="IPR050140">
    <property type="entry name" value="SRY-related_HMG-box_TF-like"/>
</dbReference>
<dbReference type="GO" id="GO:0005634">
    <property type="term" value="C:nucleus"/>
    <property type="evidence" value="ECO:0007669"/>
    <property type="project" value="UniProtKB-UniRule"/>
</dbReference>
<feature type="region of interest" description="Disordered" evidence="5">
    <location>
        <begin position="312"/>
        <end position="358"/>
    </location>
</feature>
<feature type="DNA-binding region" description="HMG box" evidence="4">
    <location>
        <begin position="244"/>
        <end position="320"/>
    </location>
</feature>
<evidence type="ECO:0000256" key="2">
    <source>
        <dbReference type="ARBA" id="ARBA00023125"/>
    </source>
</evidence>
<organism evidence="7 8">
    <name type="scientific">Maudiozyma exigua</name>
    <name type="common">Yeast</name>
    <name type="synonym">Kazachstania exigua</name>
    <dbReference type="NCBI Taxonomy" id="34358"/>
    <lineage>
        <taxon>Eukaryota</taxon>
        <taxon>Fungi</taxon>
        <taxon>Dikarya</taxon>
        <taxon>Ascomycota</taxon>
        <taxon>Saccharomycotina</taxon>
        <taxon>Saccharomycetes</taxon>
        <taxon>Saccharomycetales</taxon>
        <taxon>Saccharomycetaceae</taxon>
        <taxon>Maudiozyma</taxon>
    </lineage>
</organism>
<dbReference type="InterPro" id="IPR009071">
    <property type="entry name" value="HMG_box_dom"/>
</dbReference>